<dbReference type="Proteomes" id="UP000015346">
    <property type="component" value="Unassembled WGS sequence"/>
</dbReference>
<evidence type="ECO:0000313" key="2">
    <source>
        <dbReference type="Proteomes" id="UP000015346"/>
    </source>
</evidence>
<accession>S9R5V5</accession>
<comment type="caution">
    <text evidence="1">The sequence shown here is derived from an EMBL/GenBank/DDBJ whole genome shotgun (WGS) entry which is preliminary data.</text>
</comment>
<gene>
    <name evidence="1" type="ORF">ruthe_00685</name>
</gene>
<keyword evidence="2" id="KW-1185">Reference proteome</keyword>
<dbReference type="EMBL" id="AOLV01000008">
    <property type="protein sequence ID" value="EPX87287.1"/>
    <property type="molecule type" value="Genomic_DNA"/>
</dbReference>
<reference evidence="1 2" key="1">
    <citation type="journal article" date="2013" name="Stand. Genomic Sci.">
        <title>Genome sequence of the reddish-pigmented Rubellimicrobium thermophilum type strain (DSM 16684(T)), a member of the Roseobacter clade.</title>
        <authorList>
            <person name="Fiebig A."/>
            <person name="Riedel T."/>
            <person name="Gronow S."/>
            <person name="Petersen J."/>
            <person name="Klenk H.P."/>
            <person name="Goker M."/>
        </authorList>
    </citation>
    <scope>NUCLEOTIDE SEQUENCE [LARGE SCALE GENOMIC DNA]</scope>
    <source>
        <strain evidence="1 2">DSM 16684</strain>
    </source>
</reference>
<dbReference type="STRING" id="1123069.ruthe_00685"/>
<name>S9R5V5_9RHOB</name>
<protein>
    <submittedName>
        <fullName evidence="1">Uncharacterized protein</fullName>
    </submittedName>
</protein>
<sequence>MTGMPYPETVEIATGGQTLDGCGGDPAVLLAGGEWVVESIDGVPPAAGALPTLLFDGAAGEVAARADATAGAPATASPERG</sequence>
<dbReference type="HOGENOM" id="CLU_2571750_0_0_5"/>
<proteinExistence type="predicted"/>
<evidence type="ECO:0000313" key="1">
    <source>
        <dbReference type="EMBL" id="EPX87287.1"/>
    </source>
</evidence>
<organism evidence="1 2">
    <name type="scientific">Rubellimicrobium thermophilum DSM 16684</name>
    <dbReference type="NCBI Taxonomy" id="1123069"/>
    <lineage>
        <taxon>Bacteria</taxon>
        <taxon>Pseudomonadati</taxon>
        <taxon>Pseudomonadota</taxon>
        <taxon>Alphaproteobacteria</taxon>
        <taxon>Rhodobacterales</taxon>
        <taxon>Roseobacteraceae</taxon>
        <taxon>Rubellimicrobium</taxon>
    </lineage>
</organism>
<dbReference type="AlphaFoldDB" id="S9R5V5"/>